<dbReference type="Pfam" id="PF11894">
    <property type="entry name" value="Nup192"/>
    <property type="match status" value="1"/>
</dbReference>
<comment type="caution">
    <text evidence="6">The sequence shown here is derived from an EMBL/GenBank/DDBJ whole genome shotgun (WGS) entry which is preliminary data.</text>
</comment>
<reference evidence="6 7" key="1">
    <citation type="submission" date="2024-05" db="EMBL/GenBank/DDBJ databases">
        <title>A draft genome resource for the thread blight pathogen Marasmius tenuissimus strain MS-2.</title>
        <authorList>
            <person name="Yulfo-Soto G.E."/>
            <person name="Baruah I.K."/>
            <person name="Amoako-Attah I."/>
            <person name="Bukari Y."/>
            <person name="Meinhardt L.W."/>
            <person name="Bailey B.A."/>
            <person name="Cohen S.P."/>
        </authorList>
    </citation>
    <scope>NUCLEOTIDE SEQUENCE [LARGE SCALE GENOMIC DNA]</scope>
    <source>
        <strain evidence="6 7">MS-2</strain>
    </source>
</reference>
<name>A0ABR2ZGC2_9AGAR</name>
<dbReference type="PANTHER" id="PTHR31344">
    <property type="entry name" value="NUCLEAR PORE COMPLEX PROTEIN NUP205"/>
    <property type="match status" value="1"/>
</dbReference>
<proteinExistence type="inferred from homology"/>
<accession>A0ABR2ZGC2</accession>
<evidence type="ECO:0000256" key="4">
    <source>
        <dbReference type="ARBA" id="ARBA00023242"/>
    </source>
</evidence>
<feature type="compositionally biased region" description="Polar residues" evidence="5">
    <location>
        <begin position="65"/>
        <end position="75"/>
    </location>
</feature>
<feature type="region of interest" description="Disordered" evidence="5">
    <location>
        <begin position="65"/>
        <end position="88"/>
    </location>
</feature>
<evidence type="ECO:0000256" key="1">
    <source>
        <dbReference type="ARBA" id="ARBA00004123"/>
    </source>
</evidence>
<protein>
    <submittedName>
        <fullName evidence="6">Uncharacterized protein</fullName>
    </submittedName>
</protein>
<dbReference type="Proteomes" id="UP001437256">
    <property type="component" value="Unassembled WGS sequence"/>
</dbReference>
<evidence type="ECO:0000256" key="3">
    <source>
        <dbReference type="ARBA" id="ARBA00022448"/>
    </source>
</evidence>
<gene>
    <name evidence="6" type="ORF">AAF712_012836</name>
</gene>
<comment type="similarity">
    <text evidence="2">Belongs to the NUP186/NUP192/NUP205 family.</text>
</comment>
<keyword evidence="4" id="KW-0539">Nucleus</keyword>
<keyword evidence="7" id="KW-1185">Reference proteome</keyword>
<evidence type="ECO:0000313" key="6">
    <source>
        <dbReference type="EMBL" id="KAL0060385.1"/>
    </source>
</evidence>
<organism evidence="6 7">
    <name type="scientific">Marasmius tenuissimus</name>
    <dbReference type="NCBI Taxonomy" id="585030"/>
    <lineage>
        <taxon>Eukaryota</taxon>
        <taxon>Fungi</taxon>
        <taxon>Dikarya</taxon>
        <taxon>Basidiomycota</taxon>
        <taxon>Agaricomycotina</taxon>
        <taxon>Agaricomycetes</taxon>
        <taxon>Agaricomycetidae</taxon>
        <taxon>Agaricales</taxon>
        <taxon>Marasmiineae</taxon>
        <taxon>Marasmiaceae</taxon>
        <taxon>Marasmius</taxon>
    </lineage>
</organism>
<comment type="subcellular location">
    <subcellularLocation>
        <location evidence="1">Nucleus</location>
    </subcellularLocation>
</comment>
<dbReference type="EMBL" id="JBBXMP010000179">
    <property type="protein sequence ID" value="KAL0060385.1"/>
    <property type="molecule type" value="Genomic_DNA"/>
</dbReference>
<evidence type="ECO:0000256" key="5">
    <source>
        <dbReference type="SAM" id="MobiDB-lite"/>
    </source>
</evidence>
<evidence type="ECO:0000256" key="2">
    <source>
        <dbReference type="ARBA" id="ARBA00005892"/>
    </source>
</evidence>
<sequence>MLAGLARGRHCSELAYKIMARGGGGVVPGSSLPTGGNGSSVSWEVIFGLLDAWASGVTARSPVPNQSLSQNGFGAQSQSQQQQHVQQSQTGLAITPKDVLLAHTDRHIRPCSVPTLVSLIPLSVSLELKGMLFETLSAFCQPGAGVPGVEICKAVWTLMEKLEVINVRATPTTGFSVGFRSVKGVEVELEEVEATHGLYPATIPFLKLLSTLIPTQKRVPLKDRVAEVAPVTTIPDALGQPYRLPGIGPFVDFVIDNVFSKIPSREYLRPSESYDLESFLLAAEANELKNTTVAPYLVHPGYDIMNRLLIDGRDKPLHQSILSYIIEGLQGFEKGFAKEEPYFESTIVRVLRIVLRVLEIQDIFLDILVPVLGDLDGTSLVKQFLLSARTFSYPSHFEVVFLSVKILSILSRSTAFTNLAALIERSDESDRILTGYVNLLQAETSEDVAEAETIAEQVTGAGASDISNPPVPLEQATRVAALELLVENTDTNRPYPNFAHFLLFGSTQSSQGIQDPHALGSRRACIHVILDLLNVAVPKLKGKAKARNHALQAVPLFASLPALAERCYHAIYQLCVHPRTSGFTMRYLRTREDFFARHLAAILSQVPENYSEPFIQVRYQDGSRVTTTTATLSSFLRLRSWIFNLVALDSHVLTNKGQHGAVSELLDILFGNDYPVEDGDIWEDEMSRPFRDVGQSHLRIIEFVQSRTFDWSDTLEVRPVQVQFLDKLNLQSCIRKDTSGCDIIDRLELLSLLSGARRTLLSQNTIVTTTQAEQLNLETNHILESCAVENHHRQIVYATGTGFEAWRRLLDTTLTKCFHRLPHDHRENMLFDVLHVLPPIINSGNINESTAVLLSEVILSSITKLREDRRHQIILQSTGGDPDSGSLPAERLYAILRNVLECVIGSGGAELVRGNLYASLINYIHLISSSDGLSPPLKSDALHLSLLKSNNRIEDFGDSMSLVPASLSKSSNQANSTIQANILSLMKASLERLVQIISRDAIDGTEVWRKVAFMLLDSLVQLSSSDKHHPIPDSVVRQGILSNFVQGLGETDLLLQSVLKPDPDDLNPLYVYEAKMSFFIRLAQTRAGAERLLQSRLIPVLAQCDYLDARPEADSSFVDHDTFLPSAIQRYYQLFMPSLQLVNAILATLSAKHATASSQVLDFLSRHSSNVVILLKNETEDVSLALLEEVHLLVSLCRQVLPLVPRTDLLSTRSGFGSINSAILSLSTKCLANGPWIDQIRPQTDAEVAYASTPASGTPFLLYYYTMKLTLLQGFGPETKFEVKVRKTGKILRKALVTYAGAVSDLTEPEISPVLSPITTLSRHEERGHFLATIPTLGDALEALSTLCNDLAGTLRQISNISAELGARALIAVDNIHEIVNDVDVEFIQDLEIEQKRSLVCRELQRLRQIASRDARALQRKRKPKPESAYSGSILPRWLSNAVPCGPGAGDSSFGGREKLQPSLQRLQALVVDDESIGEEWQATQAYIEIMCRRIRDSAGLHDGDLMSDDNQ</sequence>
<feature type="compositionally biased region" description="Low complexity" evidence="5">
    <location>
        <begin position="76"/>
        <end position="88"/>
    </location>
</feature>
<dbReference type="InterPro" id="IPR021827">
    <property type="entry name" value="Nup186/Nup192/Nup205"/>
</dbReference>
<keyword evidence="3" id="KW-0813">Transport</keyword>
<evidence type="ECO:0000313" key="7">
    <source>
        <dbReference type="Proteomes" id="UP001437256"/>
    </source>
</evidence>
<dbReference type="PANTHER" id="PTHR31344:SF0">
    <property type="entry name" value="NUCLEAR PORE COMPLEX PROTEIN NUP205"/>
    <property type="match status" value="1"/>
</dbReference>